<accession>A0A4S1E3S8</accession>
<sequence>MEEKEFEYILSTHEKKQMTQLALETFTLGKENMFENHADSIIKKILDNKNIEFKKYKELLKKEAK</sequence>
<dbReference type="AlphaFoldDB" id="A0A4S1E3S8"/>
<keyword evidence="2" id="KW-1185">Reference proteome</keyword>
<comment type="caution">
    <text evidence="1">The sequence shown here is derived from an EMBL/GenBank/DDBJ whole genome shotgun (WGS) entry which is preliminary data.</text>
</comment>
<reference evidence="1 2" key="1">
    <citation type="submission" date="2019-04" db="EMBL/GenBank/DDBJ databases">
        <authorList>
            <person name="Liu A."/>
        </authorList>
    </citation>
    <scope>NUCLEOTIDE SEQUENCE [LARGE SCALE GENOMIC DNA]</scope>
    <source>
        <strain evidence="1 2">RZ03</strain>
    </source>
</reference>
<proteinExistence type="predicted"/>
<gene>
    <name evidence="1" type="ORF">EM932_00860</name>
</gene>
<name>A0A4S1E3S8_9FLAO</name>
<dbReference type="EMBL" id="SRSO01000001">
    <property type="protein sequence ID" value="TGV04708.1"/>
    <property type="molecule type" value="Genomic_DNA"/>
</dbReference>
<dbReference type="Proteomes" id="UP000307602">
    <property type="component" value="Unassembled WGS sequence"/>
</dbReference>
<evidence type="ECO:0000313" key="2">
    <source>
        <dbReference type="Proteomes" id="UP000307602"/>
    </source>
</evidence>
<evidence type="ECO:0000313" key="1">
    <source>
        <dbReference type="EMBL" id="TGV04708.1"/>
    </source>
</evidence>
<dbReference type="RefSeq" id="WP_135874517.1">
    <property type="nucleotide sequence ID" value="NZ_SRSO01000001.1"/>
</dbReference>
<organism evidence="1 2">
    <name type="scientific">Flavivirga rizhaonensis</name>
    <dbReference type="NCBI Taxonomy" id="2559571"/>
    <lineage>
        <taxon>Bacteria</taxon>
        <taxon>Pseudomonadati</taxon>
        <taxon>Bacteroidota</taxon>
        <taxon>Flavobacteriia</taxon>
        <taxon>Flavobacteriales</taxon>
        <taxon>Flavobacteriaceae</taxon>
        <taxon>Flavivirga</taxon>
    </lineage>
</organism>
<protein>
    <submittedName>
        <fullName evidence="1">Uncharacterized protein</fullName>
    </submittedName>
</protein>